<keyword evidence="4 13" id="KW-0396">Initiation factor</keyword>
<dbReference type="GO" id="GO:0005085">
    <property type="term" value="F:guanyl-nucleotide exchange factor activity"/>
    <property type="evidence" value="ECO:0007669"/>
    <property type="project" value="TreeGrafter"/>
</dbReference>
<dbReference type="InterPro" id="IPR051960">
    <property type="entry name" value="eIF2B_gamma"/>
</dbReference>
<comment type="subunit">
    <text evidence="9">Component of the translation initiation factor 2B (eIF2B) complex which is a heterodecamer of two sets of five different subunits: alpha, beta, gamma, delta and epsilon. Subunits alpha, beta and delta comprise a regulatory subcomplex and subunits epsilon and gamma comprise a catalytic subcomplex. Within the complex, the hexameric regulatory complex resides at the center, with the two heterodimeric catalytic subcomplexes bound on opposite sides.</text>
</comment>
<dbReference type="InterPro" id="IPR005835">
    <property type="entry name" value="NTP_transferase_dom"/>
</dbReference>
<accession>A0AAJ6QJL1</accession>
<feature type="domain" description="Nucleotidyl transferase" evidence="10">
    <location>
        <begin position="10"/>
        <end position="140"/>
    </location>
</feature>
<dbReference type="PANTHER" id="PTHR45989">
    <property type="entry name" value="TRANSLATION INITIATION FACTOR EIF-2B SUBUNIT GAMMA"/>
    <property type="match status" value="1"/>
</dbReference>
<keyword evidence="3" id="KW-0963">Cytoplasm</keyword>
<evidence type="ECO:0000313" key="13">
    <source>
        <dbReference type="RefSeq" id="XP_003736999.1"/>
    </source>
</evidence>
<sequence length="400" mass="44339">MHPNMNDFQAVVLAAGKGSRITDLVSCDEFKCNVQIGNRPMLFYPLRNLKNAGFKEATVIVPNKYRADENIAKELQLHIDYVNVNVELEDQGTAESLRLIKDRLKPNRHVLLVSCDLITDIDLSELCVRQRVSDALLTLLLAPLPTQLTECAVPGSRKKFQPECDIVVLQTGTQRLLKFGAAADFAENVTFRQKLVRQFPSMQLHSDQLDCHVYALHPKAVEFVLTHKLLATFKGEVLPKLVEKQFSKKDLRDEDRSKADTLDTLKCYALLSTSFALRANTLQAYKIANGEVKNIFHDLFPGGSENIFKEKTLLHKVQAKKSVIGARVTIGTGSRVLSCVIQDDVVIGEGALIQNSIVCRGCKLGKNVSVINSFLGARTQLGEGKGVTNESVGISSMEFE</sequence>
<evidence type="ECO:0000256" key="1">
    <source>
        <dbReference type="ARBA" id="ARBA00004514"/>
    </source>
</evidence>
<dbReference type="GO" id="GO:0002183">
    <property type="term" value="P:cytoplasmic translational initiation"/>
    <property type="evidence" value="ECO:0007669"/>
    <property type="project" value="TreeGrafter"/>
</dbReference>
<protein>
    <recommendedName>
        <fullName evidence="6">Translation initiation factor eIF2B subunit gamma</fullName>
    </recommendedName>
    <alternativeName>
        <fullName evidence="7">eIF2B GDP-GTP exchange factor subunit gamma</fullName>
    </alternativeName>
</protein>
<dbReference type="KEGG" id="goe:100902240"/>
<dbReference type="Pfam" id="PF25087">
    <property type="entry name" value="GMPPB_C"/>
    <property type="match status" value="1"/>
</dbReference>
<dbReference type="InterPro" id="IPR056729">
    <property type="entry name" value="GMPPB_C"/>
</dbReference>
<feature type="domain" description="Mannose-1-phosphate guanyltransferase C-terminal" evidence="11">
    <location>
        <begin position="321"/>
        <end position="390"/>
    </location>
</feature>
<keyword evidence="5" id="KW-0648">Protein biosynthesis</keyword>
<evidence type="ECO:0000259" key="10">
    <source>
        <dbReference type="Pfam" id="PF00483"/>
    </source>
</evidence>
<evidence type="ECO:0000256" key="8">
    <source>
        <dbReference type="ARBA" id="ARBA00045373"/>
    </source>
</evidence>
<proteinExistence type="inferred from homology"/>
<dbReference type="AlphaFoldDB" id="A0AAJ6QJL1"/>
<dbReference type="Pfam" id="PF00483">
    <property type="entry name" value="NTP_transferase"/>
    <property type="match status" value="1"/>
</dbReference>
<evidence type="ECO:0000256" key="5">
    <source>
        <dbReference type="ARBA" id="ARBA00022917"/>
    </source>
</evidence>
<dbReference type="PANTHER" id="PTHR45989:SF1">
    <property type="entry name" value="TRANSLATION INITIATION FACTOR EIF-2B SUBUNIT GAMMA"/>
    <property type="match status" value="1"/>
</dbReference>
<dbReference type="InterPro" id="IPR029044">
    <property type="entry name" value="Nucleotide-diphossugar_trans"/>
</dbReference>
<comment type="similarity">
    <text evidence="2">Belongs to the eIF-2B gamma/epsilon subunits family.</text>
</comment>
<gene>
    <name evidence="13" type="primary">LOC100902240</name>
</gene>
<dbReference type="CTD" id="36722"/>
<dbReference type="RefSeq" id="XP_003736999.1">
    <property type="nucleotide sequence ID" value="XM_003736951.2"/>
</dbReference>
<dbReference type="GO" id="GO:0005829">
    <property type="term" value="C:cytosol"/>
    <property type="evidence" value="ECO:0007669"/>
    <property type="project" value="UniProtKB-SubCell"/>
</dbReference>
<evidence type="ECO:0000256" key="3">
    <source>
        <dbReference type="ARBA" id="ARBA00022490"/>
    </source>
</evidence>
<dbReference type="Gene3D" id="2.160.10.10">
    <property type="entry name" value="Hexapeptide repeat proteins"/>
    <property type="match status" value="1"/>
</dbReference>
<organism evidence="12 13">
    <name type="scientific">Galendromus occidentalis</name>
    <name type="common">western predatory mite</name>
    <dbReference type="NCBI Taxonomy" id="34638"/>
    <lineage>
        <taxon>Eukaryota</taxon>
        <taxon>Metazoa</taxon>
        <taxon>Ecdysozoa</taxon>
        <taxon>Arthropoda</taxon>
        <taxon>Chelicerata</taxon>
        <taxon>Arachnida</taxon>
        <taxon>Acari</taxon>
        <taxon>Parasitiformes</taxon>
        <taxon>Mesostigmata</taxon>
        <taxon>Gamasina</taxon>
        <taxon>Phytoseioidea</taxon>
        <taxon>Phytoseiidae</taxon>
        <taxon>Typhlodrominae</taxon>
        <taxon>Galendromus</taxon>
    </lineage>
</organism>
<evidence type="ECO:0000256" key="7">
    <source>
        <dbReference type="ARBA" id="ARBA00044229"/>
    </source>
</evidence>
<dbReference type="GeneID" id="100902240"/>
<dbReference type="GO" id="GO:0003743">
    <property type="term" value="F:translation initiation factor activity"/>
    <property type="evidence" value="ECO:0007669"/>
    <property type="project" value="UniProtKB-KW"/>
</dbReference>
<comment type="subcellular location">
    <subcellularLocation>
        <location evidence="1">Cytoplasm</location>
        <location evidence="1">Cytosol</location>
    </subcellularLocation>
</comment>
<name>A0AAJ6QJL1_9ACAR</name>
<evidence type="ECO:0000256" key="9">
    <source>
        <dbReference type="ARBA" id="ARBA00046432"/>
    </source>
</evidence>
<evidence type="ECO:0000256" key="2">
    <source>
        <dbReference type="ARBA" id="ARBA00007878"/>
    </source>
</evidence>
<dbReference type="Proteomes" id="UP000694867">
    <property type="component" value="Unplaced"/>
</dbReference>
<dbReference type="Gene3D" id="3.90.550.10">
    <property type="entry name" value="Spore Coat Polysaccharide Biosynthesis Protein SpsA, Chain A"/>
    <property type="match status" value="1"/>
</dbReference>
<evidence type="ECO:0000256" key="6">
    <source>
        <dbReference type="ARBA" id="ARBA00044196"/>
    </source>
</evidence>
<dbReference type="GO" id="GO:0005851">
    <property type="term" value="C:eukaryotic translation initiation factor 2B complex"/>
    <property type="evidence" value="ECO:0007669"/>
    <property type="project" value="TreeGrafter"/>
</dbReference>
<comment type="function">
    <text evidence="8">Acts as a component of the translation initiation factor 2B (eIF2B) complex, which catalyzes the exchange of GDP for GTP on the eukaryotic initiation factor 2 (eIF2) complex gamma subunit. Its guanine nucleotide exchange factor activity is repressed when bound to eIF2 complex phosphorylated on the alpha subunit, thereby limiting the amount of methionyl-initiator methionine tRNA available to the ribosome and consequently global translation is repressed.</text>
</comment>
<reference evidence="13" key="1">
    <citation type="submission" date="2025-08" db="UniProtKB">
        <authorList>
            <consortium name="RefSeq"/>
        </authorList>
    </citation>
    <scope>IDENTIFICATION</scope>
</reference>
<dbReference type="SUPFAM" id="SSF53448">
    <property type="entry name" value="Nucleotide-diphospho-sugar transferases"/>
    <property type="match status" value="1"/>
</dbReference>
<keyword evidence="12" id="KW-1185">Reference proteome</keyword>
<evidence type="ECO:0000313" key="12">
    <source>
        <dbReference type="Proteomes" id="UP000694867"/>
    </source>
</evidence>
<evidence type="ECO:0000256" key="4">
    <source>
        <dbReference type="ARBA" id="ARBA00022540"/>
    </source>
</evidence>
<evidence type="ECO:0000259" key="11">
    <source>
        <dbReference type="Pfam" id="PF25087"/>
    </source>
</evidence>